<feature type="coiled-coil region" evidence="1">
    <location>
        <begin position="1293"/>
        <end position="1337"/>
    </location>
</feature>
<feature type="compositionally biased region" description="Basic and acidic residues" evidence="2">
    <location>
        <begin position="1340"/>
        <end position="1374"/>
    </location>
</feature>
<dbReference type="RefSeq" id="WP_104526796.1">
    <property type="nucleotide sequence ID" value="NZ_POQT01000002.1"/>
</dbReference>
<reference evidence="4 5" key="1">
    <citation type="submission" date="2019-02" db="EMBL/GenBank/DDBJ databases">
        <title>Sequencing the genomes of 1000 actinobacteria strains.</title>
        <authorList>
            <person name="Klenk H.-P."/>
        </authorList>
    </citation>
    <scope>NUCLEOTIDE SEQUENCE [LARGE SCALE GENOMIC DNA]</scope>
    <source>
        <strain evidence="4 5">DSM 44509</strain>
    </source>
</reference>
<keyword evidence="5" id="KW-1185">Reference proteome</keyword>
<dbReference type="CDD" id="cd18809">
    <property type="entry name" value="SF1_C_RecD"/>
    <property type="match status" value="1"/>
</dbReference>
<dbReference type="Gene3D" id="3.40.50.300">
    <property type="entry name" value="P-loop containing nucleotide triphosphate hydrolases"/>
    <property type="match status" value="2"/>
</dbReference>
<evidence type="ECO:0000256" key="1">
    <source>
        <dbReference type="SAM" id="Coils"/>
    </source>
</evidence>
<proteinExistence type="predicted"/>
<dbReference type="Proteomes" id="UP000292507">
    <property type="component" value="Unassembled WGS sequence"/>
</dbReference>
<evidence type="ECO:0000313" key="4">
    <source>
        <dbReference type="EMBL" id="RZU33412.1"/>
    </source>
</evidence>
<dbReference type="InterPro" id="IPR014862">
    <property type="entry name" value="TrwC"/>
</dbReference>
<protein>
    <submittedName>
        <fullName evidence="4">Conjugative relaxase-like TrwC/TraI family protein</fullName>
    </submittedName>
</protein>
<evidence type="ECO:0000259" key="3">
    <source>
        <dbReference type="Pfam" id="PF08751"/>
    </source>
</evidence>
<dbReference type="NCBIfam" id="NF041492">
    <property type="entry name" value="MobF"/>
    <property type="match status" value="1"/>
</dbReference>
<gene>
    <name evidence="4" type="ORF">BKA19_3135</name>
</gene>
<accession>A0A4Q7Y8K4</accession>
<feature type="region of interest" description="Disordered" evidence="2">
    <location>
        <begin position="1340"/>
        <end position="1394"/>
    </location>
</feature>
<dbReference type="EMBL" id="SHKV01000001">
    <property type="protein sequence ID" value="RZU33412.1"/>
    <property type="molecule type" value="Genomic_DNA"/>
</dbReference>
<comment type="caution">
    <text evidence="4">The sequence shown here is derived from an EMBL/GenBank/DDBJ whole genome shotgun (WGS) entry which is preliminary data.</text>
</comment>
<organism evidence="4 5">
    <name type="scientific">Blastococcus saxobsidens</name>
    <dbReference type="NCBI Taxonomy" id="138336"/>
    <lineage>
        <taxon>Bacteria</taxon>
        <taxon>Bacillati</taxon>
        <taxon>Actinomycetota</taxon>
        <taxon>Actinomycetes</taxon>
        <taxon>Geodermatophilales</taxon>
        <taxon>Geodermatophilaceae</taxon>
        <taxon>Blastococcus</taxon>
    </lineage>
</organism>
<dbReference type="Pfam" id="PF13604">
    <property type="entry name" value="AAA_30"/>
    <property type="match status" value="1"/>
</dbReference>
<name>A0A4Q7Y8K4_9ACTN</name>
<keyword evidence="1" id="KW-0175">Coiled coil</keyword>
<feature type="domain" description="TrwC relaxase" evidence="3">
    <location>
        <begin position="12"/>
        <end position="395"/>
    </location>
</feature>
<dbReference type="OrthoDB" id="4524286at2"/>
<dbReference type="SUPFAM" id="SSF52540">
    <property type="entry name" value="P-loop containing nucleoside triphosphate hydrolases"/>
    <property type="match status" value="2"/>
</dbReference>
<dbReference type="SUPFAM" id="SSF55464">
    <property type="entry name" value="Origin of replication-binding domain, RBD-like"/>
    <property type="match status" value="1"/>
</dbReference>
<evidence type="ECO:0000313" key="5">
    <source>
        <dbReference type="Proteomes" id="UP000292507"/>
    </source>
</evidence>
<dbReference type="InterPro" id="IPR027417">
    <property type="entry name" value="P-loop_NTPase"/>
</dbReference>
<sequence length="1394" mass="151653">MGQVSIASGSTPDYYKREVKESLEAARERGYYSKAVASGEPPGVLLGRGLEALGLTVGSEVTDDISNRVFANLSHPTTGEALGRAQSNFAAGGDLVLRAAQRHGITVPAAVVADAKDALRDTDGTRLAEFTRARALDLVASAAPGVTPEELKSIAVEATRSTRRNVKYLDMTYTSGKDWSVAHAAADAAGDDFASAAYEEALTAATRAMADVAETLAYTRVGAHGKKVAGESTGKRMAADGLVVAAYRHHTNRDGEMHDHAHVLVLNRALDATGKYHALDGKQLYGAVPFLAAVASRAQELVGRDKLGLRYEKNPDGTRRIAAVEEGVCKDFSTRSASIEARLDEWARLWEETNGFAPTARHRDAQHKYIQRSTRRPKSDKHLVREDQVAQWQQTSLKARGASLSEVHQAVARDARRFSEEALAGDAIDQDAVVSEAIETLTQKRTSFNEHHLAAAIDQALPANLPRGMTIGGYQALLEGLVESACVRSGIERITPQSVIDVGVPAELRAPDGRSVYSAPRDAIYVGAEQLAREEYLSGLARAFAAPGIERDTAVALALDAGLYEDQAAAFSAVLSSRRSLEVLIGPAGTGKSYTVGHIASAWERAAKGAPVIGLALSEAAAKVLRAEGVQTSWNIDAWLAGIGRLSSGRARPSDNEMRLAPGALVIVDEAGMADTAKLAAVTKMVEAVGGKVLLTGDHRQIAAVEAGGVLAFLASDAELRREGAISDLTDVRRFSAKWEREASLRLRDGDASVLELYDRHGRVVEAESPAEAMTRVYDSWLIDTLEGKTSIMVAATAEEAASLAMRARAELVELGRVDHARTVELGNGALASAGDIVQARRNSHGIKDQRGRPLANRDRLVVDEVRSDGTLWVHREGEGRRLTLPPEYVAAHLELAYAVTAHGSQGRTVDSSYVLASEAMTAETLYVGLTRGKHMNQVVVSTAAETLDNHRHGPEVERSPALALLGEVMERSTAQRSALTMKQDLAEAAKSLAKIGPVWAEANGLLAQRDQVRYRQIADVLGPERLARLQEDPTAPAFWQTVKNTELSGIDPVDALKSTLEGREVDSGTELGALLSWRLTEQRHMAWEPKRLPGATDGLPPASYLERTAAPEALADASLVSDDLGAYARRLAVAMDERVAELGRRVGQDEPAWAVQHLGPVPAPGTSELEDWERRAGVVEAYREQYVAESKKANVADPIGRRPSVLKSPDRYVDWRLANRALGLDRNPMRDVSRMPDELLRRAVKAWHDEVEQGPQYVRHKLDQAARDAQRARSRVVRQLDMLRGRAPRRHLQAAIDEADQLQRRQEELQEQQIVRDEWFERMAETRTTAREAEAELLRRYPEGDEARTARKAPEELSDRERVAMERAAERQHQQQVRQQQQTNGLSIGGITP</sequence>
<evidence type="ECO:0000256" key="2">
    <source>
        <dbReference type="SAM" id="MobiDB-lite"/>
    </source>
</evidence>
<dbReference type="Pfam" id="PF08751">
    <property type="entry name" value="TrwC"/>
    <property type="match status" value="1"/>
</dbReference>